<name>A0AAN9V2G0_9ORTH</name>
<dbReference type="GO" id="GO:0006508">
    <property type="term" value="P:proteolysis"/>
    <property type="evidence" value="ECO:0007669"/>
    <property type="project" value="InterPro"/>
</dbReference>
<dbReference type="CDD" id="cd00190">
    <property type="entry name" value="Tryp_SPc"/>
    <property type="match status" value="1"/>
</dbReference>
<evidence type="ECO:0000259" key="7">
    <source>
        <dbReference type="PROSITE" id="PS50240"/>
    </source>
</evidence>
<dbReference type="AlphaFoldDB" id="A0AAN9V2G0"/>
<evidence type="ECO:0000256" key="4">
    <source>
        <dbReference type="ARBA" id="ARBA00068096"/>
    </source>
</evidence>
<comment type="caution">
    <text evidence="8">The sequence shown here is derived from an EMBL/GenBank/DDBJ whole genome shotgun (WGS) entry which is preliminary data.</text>
</comment>
<sequence>MALIAWLVLAVVVCSATAQDNAPAEPCTCVPYYQCDQNGTIVQNGVGLIDIRIKDGECEHYLDVCCKEPKDVQPKAPVVVRQPGLCGRRNEEGVNMRITGDSNNEAQFGEFPWMAAVLRDDSTSDSETPKTNYICGGSLIHPSVVLTAAHCVASVRSDRLWVRLGEWDTQTNNEPLPLQDRRVVKVTLHPDFRDDVLYNDVALLTLEKPAELADHVDVVCVPPQDSGYDGSRCFASGWGKHVFGKEGNYQVILKKVQLPIVPRKECIEKLRDTRLGKFFVLHESFLCAGGAGEDTCQGDGGGPLVCPLIEDPTRYQQVGIVAWGIGCGGITPAVYANVAKFRNWIDQQFLYANLNVTYSA</sequence>
<dbReference type="SUPFAM" id="SSF50494">
    <property type="entry name" value="Trypsin-like serine proteases"/>
    <property type="match status" value="1"/>
</dbReference>
<keyword evidence="9" id="KW-1185">Reference proteome</keyword>
<dbReference type="GO" id="GO:0004252">
    <property type="term" value="F:serine-type endopeptidase activity"/>
    <property type="evidence" value="ECO:0007669"/>
    <property type="project" value="InterPro"/>
</dbReference>
<dbReference type="InterPro" id="IPR018114">
    <property type="entry name" value="TRYPSIN_HIS"/>
</dbReference>
<dbReference type="Pfam" id="PF18322">
    <property type="entry name" value="CLIP_1"/>
    <property type="match status" value="1"/>
</dbReference>
<dbReference type="InterPro" id="IPR043504">
    <property type="entry name" value="Peptidase_S1_PA_chymotrypsin"/>
</dbReference>
<dbReference type="SMART" id="SM00020">
    <property type="entry name" value="Tryp_SPc"/>
    <property type="match status" value="1"/>
</dbReference>
<keyword evidence="3" id="KW-1015">Disulfide bond</keyword>
<dbReference type="PROSITE" id="PS00134">
    <property type="entry name" value="TRYPSIN_HIS"/>
    <property type="match status" value="1"/>
</dbReference>
<reference evidence="8 9" key="1">
    <citation type="submission" date="2024-03" db="EMBL/GenBank/DDBJ databases">
        <title>The genome assembly and annotation of the cricket Gryllus longicercus Weissman &amp; Gray.</title>
        <authorList>
            <person name="Szrajer S."/>
            <person name="Gray D."/>
            <person name="Ylla G."/>
        </authorList>
    </citation>
    <scope>NUCLEOTIDE SEQUENCE [LARGE SCALE GENOMIC DNA]</scope>
    <source>
        <strain evidence="8">DAG 2021-001</strain>
        <tissue evidence="8">Whole body minus gut</tissue>
    </source>
</reference>
<dbReference type="PRINTS" id="PR00722">
    <property type="entry name" value="CHYMOTRYPSIN"/>
</dbReference>
<evidence type="ECO:0000256" key="3">
    <source>
        <dbReference type="ARBA" id="ARBA00023157"/>
    </source>
</evidence>
<evidence type="ECO:0000256" key="2">
    <source>
        <dbReference type="ARBA" id="ARBA00022525"/>
    </source>
</evidence>
<dbReference type="EMBL" id="JAZDUA010000638">
    <property type="protein sequence ID" value="KAK7790352.1"/>
    <property type="molecule type" value="Genomic_DNA"/>
</dbReference>
<dbReference type="Pfam" id="PF00089">
    <property type="entry name" value="Trypsin"/>
    <property type="match status" value="1"/>
</dbReference>
<dbReference type="Proteomes" id="UP001378592">
    <property type="component" value="Unassembled WGS sequence"/>
</dbReference>
<dbReference type="GO" id="GO:0005576">
    <property type="term" value="C:extracellular region"/>
    <property type="evidence" value="ECO:0007669"/>
    <property type="project" value="UniProtKB-SubCell"/>
</dbReference>
<evidence type="ECO:0000256" key="1">
    <source>
        <dbReference type="ARBA" id="ARBA00004613"/>
    </source>
</evidence>
<dbReference type="Gene3D" id="2.40.10.10">
    <property type="entry name" value="Trypsin-like serine proteases"/>
    <property type="match status" value="1"/>
</dbReference>
<dbReference type="PANTHER" id="PTHR24258:SF129">
    <property type="entry name" value="LP15124P-RELATED"/>
    <property type="match status" value="1"/>
</dbReference>
<keyword evidence="2" id="KW-0964">Secreted</keyword>
<organism evidence="8 9">
    <name type="scientific">Gryllus longicercus</name>
    <dbReference type="NCBI Taxonomy" id="2509291"/>
    <lineage>
        <taxon>Eukaryota</taxon>
        <taxon>Metazoa</taxon>
        <taxon>Ecdysozoa</taxon>
        <taxon>Arthropoda</taxon>
        <taxon>Hexapoda</taxon>
        <taxon>Insecta</taxon>
        <taxon>Pterygota</taxon>
        <taxon>Neoptera</taxon>
        <taxon>Polyneoptera</taxon>
        <taxon>Orthoptera</taxon>
        <taxon>Ensifera</taxon>
        <taxon>Gryllidea</taxon>
        <taxon>Grylloidea</taxon>
        <taxon>Gryllidae</taxon>
        <taxon>Gryllinae</taxon>
        <taxon>Gryllus</taxon>
    </lineage>
</organism>
<feature type="signal peptide" evidence="6">
    <location>
        <begin position="1"/>
        <end position="18"/>
    </location>
</feature>
<feature type="domain" description="Peptidase S1" evidence="7">
    <location>
        <begin position="98"/>
        <end position="350"/>
    </location>
</feature>
<protein>
    <recommendedName>
        <fullName evidence="4">Phenoloxidase-activating factor 2</fullName>
    </recommendedName>
    <alternativeName>
        <fullName evidence="5">Prophenoloxidase-activating factor II</fullName>
    </alternativeName>
</protein>
<proteinExistence type="predicted"/>
<evidence type="ECO:0000313" key="9">
    <source>
        <dbReference type="Proteomes" id="UP001378592"/>
    </source>
</evidence>
<dbReference type="InterPro" id="IPR009003">
    <property type="entry name" value="Peptidase_S1_PA"/>
</dbReference>
<gene>
    <name evidence="8" type="ORF">R5R35_003852</name>
</gene>
<keyword evidence="6" id="KW-0732">Signal</keyword>
<dbReference type="FunFam" id="2.40.10.10:FF:000038">
    <property type="entry name" value="Serine protease"/>
    <property type="match status" value="1"/>
</dbReference>
<feature type="chain" id="PRO_5042847669" description="Phenoloxidase-activating factor 2" evidence="6">
    <location>
        <begin position="19"/>
        <end position="360"/>
    </location>
</feature>
<dbReference type="InterPro" id="IPR001314">
    <property type="entry name" value="Peptidase_S1A"/>
</dbReference>
<evidence type="ECO:0000256" key="6">
    <source>
        <dbReference type="SAM" id="SignalP"/>
    </source>
</evidence>
<evidence type="ECO:0000313" key="8">
    <source>
        <dbReference type="EMBL" id="KAK7790352.1"/>
    </source>
</evidence>
<accession>A0AAN9V2G0</accession>
<evidence type="ECO:0000256" key="5">
    <source>
        <dbReference type="ARBA" id="ARBA00076468"/>
    </source>
</evidence>
<dbReference type="PANTHER" id="PTHR24258">
    <property type="entry name" value="SERINE PROTEASE-RELATED"/>
    <property type="match status" value="1"/>
</dbReference>
<comment type="subcellular location">
    <subcellularLocation>
        <location evidence="1">Secreted</location>
    </subcellularLocation>
</comment>
<dbReference type="PROSITE" id="PS50240">
    <property type="entry name" value="TRYPSIN_DOM"/>
    <property type="match status" value="1"/>
</dbReference>
<dbReference type="InterPro" id="IPR001254">
    <property type="entry name" value="Trypsin_dom"/>
</dbReference>
<dbReference type="InterPro" id="IPR041515">
    <property type="entry name" value="PPAF-2-like_Clip"/>
</dbReference>